<evidence type="ECO:0000256" key="1">
    <source>
        <dbReference type="SAM" id="Phobius"/>
    </source>
</evidence>
<organism evidence="2 3">
    <name type="scientific">Corallococcus macrosporus DSM 14697</name>
    <dbReference type="NCBI Taxonomy" id="1189310"/>
    <lineage>
        <taxon>Bacteria</taxon>
        <taxon>Pseudomonadati</taxon>
        <taxon>Myxococcota</taxon>
        <taxon>Myxococcia</taxon>
        <taxon>Myxococcales</taxon>
        <taxon>Cystobacterineae</taxon>
        <taxon>Myxococcaceae</taxon>
        <taxon>Corallococcus</taxon>
    </lineage>
</organism>
<keyword evidence="3" id="KW-1185">Reference proteome</keyword>
<accession>A0A250JSX7</accession>
<dbReference type="KEGG" id="mmas:MYMAC_002589"/>
<sequence length="215" mass="23923">MSEPSPQTPTEEARARRIAELEARLSRRRVGVRPVAALMAMAVGLALLGMQWQDLSYFLSPSVPLTLGAEGAYRFEALVSNRYAQVHGVPTVRGAYERADGALYVLVGLRDSPFVVRRPALPGEQWTEGRPPPQPDQRPFAVRGRLLAQEDASRYRDALALMERMGEVQPRDGRLWLLIEGERPGTDRGLLLVSLALVTFVVLNAMLLVRGLKRR</sequence>
<feature type="transmembrane region" description="Helical" evidence="1">
    <location>
        <begin position="34"/>
        <end position="52"/>
    </location>
</feature>
<dbReference type="AlphaFoldDB" id="A0A250JSX7"/>
<evidence type="ECO:0000313" key="2">
    <source>
        <dbReference type="EMBL" id="ATB46984.1"/>
    </source>
</evidence>
<name>A0A250JSX7_9BACT</name>
<proteinExistence type="predicted"/>
<dbReference type="RefSeq" id="WP_013939203.1">
    <property type="nucleotide sequence ID" value="NZ_CP022203.1"/>
</dbReference>
<protein>
    <recommendedName>
        <fullName evidence="4">SURF1-like protein</fullName>
    </recommendedName>
</protein>
<dbReference type="Proteomes" id="UP000217343">
    <property type="component" value="Chromosome"/>
</dbReference>
<dbReference type="OrthoDB" id="5382374at2"/>
<gene>
    <name evidence="2" type="ORF">MYMAC_002589</name>
</gene>
<dbReference type="EMBL" id="CP022203">
    <property type="protein sequence ID" value="ATB46984.1"/>
    <property type="molecule type" value="Genomic_DNA"/>
</dbReference>
<keyword evidence="1" id="KW-0472">Membrane</keyword>
<feature type="transmembrane region" description="Helical" evidence="1">
    <location>
        <begin position="190"/>
        <end position="209"/>
    </location>
</feature>
<reference evidence="2 3" key="1">
    <citation type="submission" date="2017-06" db="EMBL/GenBank/DDBJ databases">
        <title>Sequencing and comparative analysis of myxobacterial genomes.</title>
        <authorList>
            <person name="Rupp O."/>
            <person name="Goesmann A."/>
            <person name="Sogaard-Andersen L."/>
        </authorList>
    </citation>
    <scope>NUCLEOTIDE SEQUENCE [LARGE SCALE GENOMIC DNA]</scope>
    <source>
        <strain evidence="2 3">DSM 14697</strain>
    </source>
</reference>
<keyword evidence="1" id="KW-0812">Transmembrane</keyword>
<keyword evidence="1" id="KW-1133">Transmembrane helix</keyword>
<evidence type="ECO:0000313" key="3">
    <source>
        <dbReference type="Proteomes" id="UP000217343"/>
    </source>
</evidence>
<evidence type="ECO:0008006" key="4">
    <source>
        <dbReference type="Google" id="ProtNLM"/>
    </source>
</evidence>